<evidence type="ECO:0000256" key="3">
    <source>
        <dbReference type="ARBA" id="ARBA00022833"/>
    </source>
</evidence>
<reference evidence="8" key="1">
    <citation type="journal article" date="2020" name="Phytopathology">
        <title>Genome sequence of the chestnut blight fungus Cryphonectria parasitica EP155: A fundamental resource for an archetypical invasive plant pathogen.</title>
        <authorList>
            <person name="Crouch J.A."/>
            <person name="Dawe A."/>
            <person name="Aerts A."/>
            <person name="Barry K."/>
            <person name="Churchill A.C.L."/>
            <person name="Grimwood J."/>
            <person name="Hillman B."/>
            <person name="Milgroom M.G."/>
            <person name="Pangilinan J."/>
            <person name="Smith M."/>
            <person name="Salamov A."/>
            <person name="Schmutz J."/>
            <person name="Yadav J."/>
            <person name="Grigoriev I.V."/>
            <person name="Nuss D."/>
        </authorList>
    </citation>
    <scope>NUCLEOTIDE SEQUENCE</scope>
    <source>
        <strain evidence="8">EP155</strain>
    </source>
</reference>
<feature type="compositionally biased region" description="Low complexity" evidence="5">
    <location>
        <begin position="77"/>
        <end position="86"/>
    </location>
</feature>
<feature type="domain" description="RING-type" evidence="6">
    <location>
        <begin position="122"/>
        <end position="169"/>
    </location>
</feature>
<keyword evidence="1 4" id="KW-0479">Metal-binding</keyword>
<sequence>MPPPNTPAATDEDADDTAVRDNEGAPVLSLEDVPAVLPWTYGTSSPQWPAPIRDNPEMISPIVSSTPMYSPPPTDAAPNTPSTPRANTPPPPTRSPEECEMEWPIDWQGLEYIDMVDENLHCSICRTPFHKPVSTNPCGHVFCSSCLDQYLHAIQPRNGHRETPCPICRTPLTYNPWSNRPSQSLVRRASRPCDRVLTAMLGQLRVKCPNDPRLCAWTGPRSDIEGHMRRHCEYTRVRCVMRDCDQLVHRGAQEKVCLHVDTRCTFCDEQFLKASEKEHLALDCTKVIEACMACGAAVAREDLAEHQEACLDEPTACEFAVNGCSARDTRRALYDHERSCVYGQLSRLEDRLMGRMIDADTLRQQNSQMTRQLAATSATLGEIVDRLAALERENLSLKATVEMREHAMQPDFSEAVRGGLLAEFDTRATELLQHLNAQDARQFVMMQSRLMPLEESQHELNTRIASLDMQVRWLRSMGRIQQRQNTFGAMSGEASGSTPEPAAASRGASVAPGSPAAERYLSDQIDRARM</sequence>
<gene>
    <name evidence="8" type="ORF">M406DRAFT_329403</name>
</gene>
<name>A0A9P5CPJ6_CRYP1</name>
<organism evidence="8 9">
    <name type="scientific">Cryphonectria parasitica (strain ATCC 38755 / EP155)</name>
    <dbReference type="NCBI Taxonomy" id="660469"/>
    <lineage>
        <taxon>Eukaryota</taxon>
        <taxon>Fungi</taxon>
        <taxon>Dikarya</taxon>
        <taxon>Ascomycota</taxon>
        <taxon>Pezizomycotina</taxon>
        <taxon>Sordariomycetes</taxon>
        <taxon>Sordariomycetidae</taxon>
        <taxon>Diaporthales</taxon>
        <taxon>Cryphonectriaceae</taxon>
        <taxon>Cryphonectria-Endothia species complex</taxon>
        <taxon>Cryphonectria</taxon>
    </lineage>
</organism>
<evidence type="ECO:0000259" key="7">
    <source>
        <dbReference type="PROSITE" id="PS50145"/>
    </source>
</evidence>
<dbReference type="GeneID" id="63837552"/>
<protein>
    <recommendedName>
        <fullName evidence="10">RING-type domain-containing protein</fullName>
    </recommendedName>
</protein>
<keyword evidence="3 4" id="KW-0862">Zinc</keyword>
<dbReference type="EMBL" id="MU032347">
    <property type="protein sequence ID" value="KAF3765497.1"/>
    <property type="molecule type" value="Genomic_DNA"/>
</dbReference>
<accession>A0A9P5CPJ6</accession>
<dbReference type="InterPro" id="IPR027370">
    <property type="entry name" value="Znf-RING_euk"/>
</dbReference>
<dbReference type="OrthoDB" id="1630758at2759"/>
<evidence type="ECO:0000313" key="9">
    <source>
        <dbReference type="Proteomes" id="UP000803844"/>
    </source>
</evidence>
<dbReference type="InterPro" id="IPR001293">
    <property type="entry name" value="Znf_TRAF"/>
</dbReference>
<dbReference type="RefSeq" id="XP_040776458.1">
    <property type="nucleotide sequence ID" value="XM_040920423.1"/>
</dbReference>
<dbReference type="SUPFAM" id="SSF57850">
    <property type="entry name" value="RING/U-box"/>
    <property type="match status" value="1"/>
</dbReference>
<dbReference type="PROSITE" id="PS50089">
    <property type="entry name" value="ZF_RING_2"/>
    <property type="match status" value="1"/>
</dbReference>
<dbReference type="SUPFAM" id="SSF49599">
    <property type="entry name" value="TRAF domain-like"/>
    <property type="match status" value="2"/>
</dbReference>
<evidence type="ECO:0000256" key="2">
    <source>
        <dbReference type="ARBA" id="ARBA00022771"/>
    </source>
</evidence>
<keyword evidence="9" id="KW-1185">Reference proteome</keyword>
<dbReference type="Gene3D" id="3.30.40.10">
    <property type="entry name" value="Zinc/RING finger domain, C3HC4 (zinc finger)"/>
    <property type="match status" value="2"/>
</dbReference>
<evidence type="ECO:0000259" key="6">
    <source>
        <dbReference type="PROSITE" id="PS50089"/>
    </source>
</evidence>
<evidence type="ECO:0000256" key="5">
    <source>
        <dbReference type="SAM" id="MobiDB-lite"/>
    </source>
</evidence>
<dbReference type="SMART" id="SM00184">
    <property type="entry name" value="RING"/>
    <property type="match status" value="1"/>
</dbReference>
<dbReference type="InterPro" id="IPR013083">
    <property type="entry name" value="Znf_RING/FYVE/PHD"/>
</dbReference>
<feature type="compositionally biased region" description="Basic and acidic residues" evidence="5">
    <location>
        <begin position="520"/>
        <end position="530"/>
    </location>
</feature>
<evidence type="ECO:0000256" key="1">
    <source>
        <dbReference type="ARBA" id="ARBA00022723"/>
    </source>
</evidence>
<keyword evidence="2 4" id="KW-0863">Zinc-finger</keyword>
<proteinExistence type="predicted"/>
<dbReference type="PROSITE" id="PS00518">
    <property type="entry name" value="ZF_RING_1"/>
    <property type="match status" value="1"/>
</dbReference>
<feature type="compositionally biased region" description="Polar residues" evidence="5">
    <location>
        <begin position="488"/>
        <end position="498"/>
    </location>
</feature>
<dbReference type="PROSITE" id="PS50145">
    <property type="entry name" value="ZF_TRAF"/>
    <property type="match status" value="1"/>
</dbReference>
<feature type="zinc finger region" description="TRAF-type" evidence="4">
    <location>
        <begin position="279"/>
        <end position="333"/>
    </location>
</feature>
<dbReference type="InterPro" id="IPR017907">
    <property type="entry name" value="Znf_RING_CS"/>
</dbReference>
<dbReference type="PANTHER" id="PTHR10131:SF94">
    <property type="entry name" value="TNF RECEPTOR-ASSOCIATED FACTOR 4"/>
    <property type="match status" value="1"/>
</dbReference>
<dbReference type="Proteomes" id="UP000803844">
    <property type="component" value="Unassembled WGS sequence"/>
</dbReference>
<dbReference type="AlphaFoldDB" id="A0A9P5CPJ6"/>
<dbReference type="InterPro" id="IPR001841">
    <property type="entry name" value="Znf_RING"/>
</dbReference>
<evidence type="ECO:0008006" key="10">
    <source>
        <dbReference type="Google" id="ProtNLM"/>
    </source>
</evidence>
<dbReference type="GO" id="GO:0008270">
    <property type="term" value="F:zinc ion binding"/>
    <property type="evidence" value="ECO:0007669"/>
    <property type="project" value="UniProtKB-KW"/>
</dbReference>
<comment type="caution">
    <text evidence="8">The sequence shown here is derived from an EMBL/GenBank/DDBJ whole genome shotgun (WGS) entry which is preliminary data.</text>
</comment>
<feature type="domain" description="TRAF-type" evidence="7">
    <location>
        <begin position="279"/>
        <end position="333"/>
    </location>
</feature>
<dbReference type="Pfam" id="PF13445">
    <property type="entry name" value="zf-RING_UBOX"/>
    <property type="match status" value="1"/>
</dbReference>
<dbReference type="PANTHER" id="PTHR10131">
    <property type="entry name" value="TNF RECEPTOR ASSOCIATED FACTOR"/>
    <property type="match status" value="1"/>
</dbReference>
<feature type="region of interest" description="Disordered" evidence="5">
    <location>
        <begin position="488"/>
        <end position="530"/>
    </location>
</feature>
<evidence type="ECO:0000256" key="4">
    <source>
        <dbReference type="PROSITE-ProRule" id="PRU00207"/>
    </source>
</evidence>
<dbReference type="Pfam" id="PF02176">
    <property type="entry name" value="zf-TRAF"/>
    <property type="match status" value="1"/>
</dbReference>
<evidence type="ECO:0000313" key="8">
    <source>
        <dbReference type="EMBL" id="KAF3765497.1"/>
    </source>
</evidence>
<feature type="region of interest" description="Disordered" evidence="5">
    <location>
        <begin position="1"/>
        <end position="98"/>
    </location>
</feature>